<evidence type="ECO:0000256" key="6">
    <source>
        <dbReference type="RuleBase" id="RU363041"/>
    </source>
</evidence>
<dbReference type="Pfam" id="PF01925">
    <property type="entry name" value="TauE"/>
    <property type="match status" value="1"/>
</dbReference>
<dbReference type="Proteomes" id="UP000188993">
    <property type="component" value="Chromosome"/>
</dbReference>
<comment type="subcellular location">
    <subcellularLocation>
        <location evidence="6">Cell membrane</location>
        <topology evidence="6">Multi-pass membrane protein</topology>
    </subcellularLocation>
    <subcellularLocation>
        <location evidence="1">Membrane</location>
        <topology evidence="1">Multi-pass membrane protein</topology>
    </subcellularLocation>
</comment>
<proteinExistence type="inferred from homology"/>
<evidence type="ECO:0000256" key="5">
    <source>
        <dbReference type="ARBA" id="ARBA00023136"/>
    </source>
</evidence>
<dbReference type="InterPro" id="IPR051598">
    <property type="entry name" value="TSUP/Inactive_protease-like"/>
</dbReference>
<dbReference type="EMBL" id="CP019728">
    <property type="protein sequence ID" value="AQS53556.1"/>
    <property type="molecule type" value="Genomic_DNA"/>
</dbReference>
<gene>
    <name evidence="7" type="ORF">BW727_101189</name>
</gene>
<name>A0A1S6IPT8_9LACT</name>
<feature type="transmembrane region" description="Helical" evidence="6">
    <location>
        <begin position="6"/>
        <end position="29"/>
    </location>
</feature>
<feature type="transmembrane region" description="Helical" evidence="6">
    <location>
        <begin position="105"/>
        <end position="125"/>
    </location>
</feature>
<feature type="transmembrane region" description="Helical" evidence="6">
    <location>
        <begin position="41"/>
        <end position="61"/>
    </location>
</feature>
<evidence type="ECO:0000256" key="3">
    <source>
        <dbReference type="ARBA" id="ARBA00022692"/>
    </source>
</evidence>
<dbReference type="KEGG" id="jda:BW727_101189"/>
<evidence type="ECO:0000256" key="1">
    <source>
        <dbReference type="ARBA" id="ARBA00004141"/>
    </source>
</evidence>
<comment type="similarity">
    <text evidence="2 6">Belongs to the 4-toluene sulfonate uptake permease (TSUP) (TC 2.A.102) family.</text>
</comment>
<dbReference type="OrthoDB" id="3181470at2"/>
<feature type="transmembrane region" description="Helical" evidence="6">
    <location>
        <begin position="237"/>
        <end position="259"/>
    </location>
</feature>
<keyword evidence="4 6" id="KW-1133">Transmembrane helix</keyword>
<dbReference type="InterPro" id="IPR002781">
    <property type="entry name" value="TM_pro_TauE-like"/>
</dbReference>
<dbReference type="STRING" id="708126.BW727_101189"/>
<reference evidence="7 8" key="1">
    <citation type="journal article" date="2014" name="Int. J. Syst. Evol. Microbiol.">
        <title>Jeotgalibaca dankookensis gen. nov., sp. nov., a member of the family Carnobacteriaceae, isolated from seujeot (Korean traditional food).</title>
        <authorList>
            <person name="Lee D.G."/>
            <person name="Trujillo M.E."/>
            <person name="Kang H."/>
            <person name="Ahn T.Y."/>
        </authorList>
    </citation>
    <scope>NUCLEOTIDE SEQUENCE [LARGE SCALE GENOMIC DNA]</scope>
    <source>
        <strain evidence="7 8">EX-07</strain>
    </source>
</reference>
<evidence type="ECO:0000256" key="4">
    <source>
        <dbReference type="ARBA" id="ARBA00022989"/>
    </source>
</evidence>
<keyword evidence="5 6" id="KW-0472">Membrane</keyword>
<evidence type="ECO:0000256" key="2">
    <source>
        <dbReference type="ARBA" id="ARBA00009142"/>
    </source>
</evidence>
<evidence type="ECO:0000313" key="8">
    <source>
        <dbReference type="Proteomes" id="UP000188993"/>
    </source>
</evidence>
<dbReference type="PANTHER" id="PTHR43701">
    <property type="entry name" value="MEMBRANE TRANSPORTER PROTEIN MJ0441-RELATED"/>
    <property type="match status" value="1"/>
</dbReference>
<feature type="transmembrane region" description="Helical" evidence="6">
    <location>
        <begin position="73"/>
        <end position="93"/>
    </location>
</feature>
<dbReference type="PANTHER" id="PTHR43701:SF2">
    <property type="entry name" value="MEMBRANE TRANSPORTER PROTEIN YJNA-RELATED"/>
    <property type="match status" value="1"/>
</dbReference>
<organism evidence="7 8">
    <name type="scientific">Jeotgalibaca dankookensis</name>
    <dbReference type="NCBI Taxonomy" id="708126"/>
    <lineage>
        <taxon>Bacteria</taxon>
        <taxon>Bacillati</taxon>
        <taxon>Bacillota</taxon>
        <taxon>Bacilli</taxon>
        <taxon>Lactobacillales</taxon>
        <taxon>Carnobacteriaceae</taxon>
        <taxon>Jeotgalibaca</taxon>
    </lineage>
</organism>
<dbReference type="GO" id="GO:0005886">
    <property type="term" value="C:plasma membrane"/>
    <property type="evidence" value="ECO:0007669"/>
    <property type="project" value="UniProtKB-SubCell"/>
</dbReference>
<keyword evidence="6" id="KW-1003">Cell membrane</keyword>
<feature type="transmembrane region" description="Helical" evidence="6">
    <location>
        <begin position="137"/>
        <end position="170"/>
    </location>
</feature>
<sequence length="260" mass="27899">MGIVVLYFVVVLLSNTIGALSGIGGGVIIKPALDAVGAHDLTNISFFSDVAVFVMAVVSLFDQFKSGFKVKVPPTLAIALGSVVGGILGNYVFQGLLTIFPNQEIVLLVQIILTVISLALVLLYLKLPIQSLHIKNLSLIFLVGLFLAFLSTLLGIGGGPINVIMFMYCFSMTMKEASVYSIVTIFFSQLSKLTTIALVEGFGGYELNILWVIILASIIGGLWGAKLNQKMSEAHIMLYYSLGTFGVILLNIVNGVLLLF</sequence>
<protein>
    <recommendedName>
        <fullName evidence="6">Probable membrane transporter protein</fullName>
    </recommendedName>
</protein>
<keyword evidence="8" id="KW-1185">Reference proteome</keyword>
<dbReference type="RefSeq" id="WP_062472318.1">
    <property type="nucleotide sequence ID" value="NZ_BBYN01000045.1"/>
</dbReference>
<evidence type="ECO:0000313" key="7">
    <source>
        <dbReference type="EMBL" id="AQS53556.1"/>
    </source>
</evidence>
<accession>A0A1S6IPT8</accession>
<keyword evidence="3 6" id="KW-0812">Transmembrane</keyword>
<feature type="transmembrane region" description="Helical" evidence="6">
    <location>
        <begin position="205"/>
        <end position="225"/>
    </location>
</feature>
<dbReference type="AlphaFoldDB" id="A0A1S6IPT8"/>